<name>A0A4R2IXL5_9PSEU</name>
<feature type="transmembrane region" description="Helical" evidence="1">
    <location>
        <begin position="46"/>
        <end position="77"/>
    </location>
</feature>
<gene>
    <name evidence="2" type="ORF">EV192_1147</name>
</gene>
<keyword evidence="3" id="KW-1185">Reference proteome</keyword>
<evidence type="ECO:0000313" key="2">
    <source>
        <dbReference type="EMBL" id="TCO49642.1"/>
    </source>
</evidence>
<sequence>MIPALLGVLMVAGVALALCGWAGVSLLPASLLAGLRRPGHWRGLRWLPVAVAAGVAVGWLTGWPVAAVAASVGTLIVPRTLRQRRVAHTIALREALADWAQRLGRTLAAGTGGIEEAIVRSARTTPAALAVPVTDLATRVRQRGLVAALQAFADDINDVTGDALAAALILRATDGGRGLLAVLDNLSASLRQDTAARRTVEVERAKPRTQMKIIIAIVVTVTAILLMSSRLLAAYDQPRGQVWLGVVCLIWGVAFWLADRLTRPERPTRFLRGDTR</sequence>
<evidence type="ECO:0000313" key="3">
    <source>
        <dbReference type="Proteomes" id="UP000295680"/>
    </source>
</evidence>
<dbReference type="PANTHER" id="PTHR35007:SF3">
    <property type="entry name" value="POSSIBLE CONSERVED ALANINE RICH MEMBRANE PROTEIN"/>
    <property type="match status" value="1"/>
</dbReference>
<dbReference type="Proteomes" id="UP000295680">
    <property type="component" value="Unassembled WGS sequence"/>
</dbReference>
<protein>
    <submittedName>
        <fullName evidence="2">Flp pilus assembly protein TadB</fullName>
    </submittedName>
</protein>
<feature type="transmembrane region" description="Helical" evidence="1">
    <location>
        <begin position="241"/>
        <end position="258"/>
    </location>
</feature>
<dbReference type="AlphaFoldDB" id="A0A4R2IXL5"/>
<organism evidence="2 3">
    <name type="scientific">Actinocrispum wychmicini</name>
    <dbReference type="NCBI Taxonomy" id="1213861"/>
    <lineage>
        <taxon>Bacteria</taxon>
        <taxon>Bacillati</taxon>
        <taxon>Actinomycetota</taxon>
        <taxon>Actinomycetes</taxon>
        <taxon>Pseudonocardiales</taxon>
        <taxon>Pseudonocardiaceae</taxon>
        <taxon>Actinocrispum</taxon>
    </lineage>
</organism>
<dbReference type="OrthoDB" id="5243396at2"/>
<keyword evidence="1" id="KW-1133">Transmembrane helix</keyword>
<keyword evidence="1" id="KW-0472">Membrane</keyword>
<feature type="transmembrane region" description="Helical" evidence="1">
    <location>
        <begin position="213"/>
        <end position="235"/>
    </location>
</feature>
<dbReference type="EMBL" id="SLWS01000014">
    <property type="protein sequence ID" value="TCO49642.1"/>
    <property type="molecule type" value="Genomic_DNA"/>
</dbReference>
<dbReference type="PANTHER" id="PTHR35007">
    <property type="entry name" value="INTEGRAL MEMBRANE PROTEIN-RELATED"/>
    <property type="match status" value="1"/>
</dbReference>
<evidence type="ECO:0000256" key="1">
    <source>
        <dbReference type="SAM" id="Phobius"/>
    </source>
</evidence>
<dbReference type="RefSeq" id="WP_132124904.1">
    <property type="nucleotide sequence ID" value="NZ_SLWS01000014.1"/>
</dbReference>
<proteinExistence type="predicted"/>
<comment type="caution">
    <text evidence="2">The sequence shown here is derived from an EMBL/GenBank/DDBJ whole genome shotgun (WGS) entry which is preliminary data.</text>
</comment>
<reference evidence="2 3" key="1">
    <citation type="submission" date="2019-03" db="EMBL/GenBank/DDBJ databases">
        <title>Genomic Encyclopedia of Type Strains, Phase IV (KMG-IV): sequencing the most valuable type-strain genomes for metagenomic binning, comparative biology and taxonomic classification.</title>
        <authorList>
            <person name="Goeker M."/>
        </authorList>
    </citation>
    <scope>NUCLEOTIDE SEQUENCE [LARGE SCALE GENOMIC DNA]</scope>
    <source>
        <strain evidence="2 3">DSM 45934</strain>
    </source>
</reference>
<keyword evidence="1" id="KW-0812">Transmembrane</keyword>
<accession>A0A4R2IXL5</accession>